<keyword evidence="2" id="KW-0732">Signal</keyword>
<proteinExistence type="inferred from homology"/>
<accession>A0A4S8EX79</accession>
<evidence type="ECO:0000256" key="2">
    <source>
        <dbReference type="SAM" id="SignalP"/>
    </source>
</evidence>
<dbReference type="OrthoDB" id="8880364at2"/>
<dbReference type="AlphaFoldDB" id="A0A4S8EX79"/>
<feature type="chain" id="PRO_5020894295" evidence="2">
    <location>
        <begin position="32"/>
        <end position="328"/>
    </location>
</feature>
<gene>
    <name evidence="3" type="ORF">E9531_12180</name>
</gene>
<dbReference type="PIRSF" id="PIRSF017082">
    <property type="entry name" value="YflP"/>
    <property type="match status" value="1"/>
</dbReference>
<dbReference type="EMBL" id="STFG01000014">
    <property type="protein sequence ID" value="THT99402.1"/>
    <property type="molecule type" value="Genomic_DNA"/>
</dbReference>
<evidence type="ECO:0000256" key="1">
    <source>
        <dbReference type="ARBA" id="ARBA00006987"/>
    </source>
</evidence>
<organism evidence="3 4">
    <name type="scientific">Lampropedia puyangensis</name>
    <dbReference type="NCBI Taxonomy" id="1330072"/>
    <lineage>
        <taxon>Bacteria</taxon>
        <taxon>Pseudomonadati</taxon>
        <taxon>Pseudomonadota</taxon>
        <taxon>Betaproteobacteria</taxon>
        <taxon>Burkholderiales</taxon>
        <taxon>Comamonadaceae</taxon>
        <taxon>Lampropedia</taxon>
    </lineage>
</organism>
<evidence type="ECO:0000313" key="4">
    <source>
        <dbReference type="Proteomes" id="UP000308917"/>
    </source>
</evidence>
<keyword evidence="4" id="KW-1185">Reference proteome</keyword>
<reference evidence="3 4" key="1">
    <citation type="journal article" date="2015" name="Antonie Van Leeuwenhoek">
        <title>Lampropedia puyangensis sp. nov., isolated from symptomatic bark of Populus ? euramericana canker and emended description of Lampropedia hyalina (Ehrenberg 1832) Lee et al. 2004.</title>
        <authorList>
            <person name="Li Y."/>
            <person name="Wang T."/>
            <person name="Piao C.G."/>
            <person name="Wang L.F."/>
            <person name="Tian G.Z."/>
            <person name="Zhu T.H."/>
            <person name="Guo M.W."/>
        </authorList>
    </citation>
    <scope>NUCLEOTIDE SEQUENCE [LARGE SCALE GENOMIC DNA]</scope>
    <source>
        <strain evidence="3 4">2-bin</strain>
    </source>
</reference>
<dbReference type="InterPro" id="IPR042100">
    <property type="entry name" value="Bug_dom1"/>
</dbReference>
<dbReference type="SUPFAM" id="SSF53850">
    <property type="entry name" value="Periplasmic binding protein-like II"/>
    <property type="match status" value="1"/>
</dbReference>
<dbReference type="PANTHER" id="PTHR42928">
    <property type="entry name" value="TRICARBOXYLATE-BINDING PROTEIN"/>
    <property type="match status" value="1"/>
</dbReference>
<dbReference type="Gene3D" id="3.40.190.150">
    <property type="entry name" value="Bordetella uptake gene, domain 1"/>
    <property type="match status" value="1"/>
</dbReference>
<feature type="signal peptide" evidence="2">
    <location>
        <begin position="1"/>
        <end position="31"/>
    </location>
</feature>
<evidence type="ECO:0000313" key="3">
    <source>
        <dbReference type="EMBL" id="THT99402.1"/>
    </source>
</evidence>
<comment type="similarity">
    <text evidence="1">Belongs to the UPF0065 (bug) family.</text>
</comment>
<dbReference type="CDD" id="cd13578">
    <property type="entry name" value="PBP2_Bug27"/>
    <property type="match status" value="1"/>
</dbReference>
<comment type="caution">
    <text evidence="3">The sequence shown here is derived from an EMBL/GenBank/DDBJ whole genome shotgun (WGS) entry which is preliminary data.</text>
</comment>
<dbReference type="PANTHER" id="PTHR42928:SF5">
    <property type="entry name" value="BLR1237 PROTEIN"/>
    <property type="match status" value="1"/>
</dbReference>
<sequence length="328" mass="33952">MTRRFIGRSLQALASLALGTSLWLNAASALAADAYPSRPIQLVHGFGAGGNADVVARLVAQKLGEALGQPVVVDIKSGAGGAIASANVAHAKPDGYTLIMLTGAHTVSGALRQNLPYDSVNDFAFISTVSSFPFVVAVKADHPAKNLADLIAMSKTKGVSFSSVGVGSTQHMVGELLAAESGGEFLHIPFRGGGAPALAVLSGDVDMLSDTLTVAAPHLQSGSLRALAVTSAETWPLTPAIAPAAKTLPDFEVRSWLGLAAPKGTPNAIVQDINQKLHAILAQEDTQKALAQVGSMAAPSTPEAMQAQIKSEIERWKTVADRRNIKVE</sequence>
<dbReference type="Proteomes" id="UP000308917">
    <property type="component" value="Unassembled WGS sequence"/>
</dbReference>
<dbReference type="Gene3D" id="3.40.190.10">
    <property type="entry name" value="Periplasmic binding protein-like II"/>
    <property type="match status" value="1"/>
</dbReference>
<name>A0A4S8EX79_9BURK</name>
<dbReference type="Pfam" id="PF03401">
    <property type="entry name" value="TctC"/>
    <property type="match status" value="1"/>
</dbReference>
<protein>
    <submittedName>
        <fullName evidence="3">Tripartite tricarboxylate transporter substrate binding protein</fullName>
    </submittedName>
</protein>
<dbReference type="InterPro" id="IPR005064">
    <property type="entry name" value="BUG"/>
</dbReference>